<reference evidence="5 7" key="3">
    <citation type="submission" date="2018-07" db="EMBL/GenBank/DDBJ databases">
        <title>Genomic and Epidemiologic Investigation of an Indolent Hospital Outbreak.</title>
        <authorList>
            <person name="Johnson R.C."/>
            <person name="Deming C."/>
            <person name="Conlan S."/>
            <person name="Zellmer C.J."/>
            <person name="Michelin A.V."/>
            <person name="Lee-Lin S."/>
            <person name="Thomas P.J."/>
            <person name="Park M."/>
            <person name="Weingarten R.A."/>
            <person name="Less J."/>
            <person name="Dekker J.P."/>
            <person name="Frank K.M."/>
            <person name="Musser K.A."/>
            <person name="Mcquiston J.R."/>
            <person name="Henderson D.K."/>
            <person name="Lau A.F."/>
            <person name="Palmore T.N."/>
            <person name="Segre J.A."/>
        </authorList>
    </citation>
    <scope>NUCLEOTIDE SEQUENCE [LARGE SCALE GENOMIC DNA]</scope>
    <source>
        <strain evidence="5 7">SK-NIH.Env10_0317</strain>
    </source>
</reference>
<sequence length="354" mass="38325">MIVFVHLLNDRSGSPRMLKSVIGSISEPCMLFVGSDGNGLLDEVPCAIRTYWYRRSSSRWLTLVTFLASQVALFAALVQARLPKDALIYVNTLLPFGAAVYGRLTGRRVIYHVHEMSLSPRAFQHMLVAIARWSSTRLLYVSNAHRHLLPIAPGKEDTVPNGIDRDLAHIAASQAYHHRHAGKFVVLMLATPMPYKGIGEFMRLAESLASREDIVFLFAPGRGGYSAAVPSNVTVLSPTNDPAAYYSAASLVLNLTRPDLCVETFGLTLLEGMAFGTPVIAPPAGGPAELITDGKEGYLIDSRDDAALAGAVVQLADDEALCLRMSMAARARATEFAPEAFTRKISAVIEAARG</sequence>
<dbReference type="STRING" id="93064.BRX40_20850"/>
<evidence type="ECO:0000259" key="3">
    <source>
        <dbReference type="Pfam" id="PF00534"/>
    </source>
</evidence>
<reference evidence="4" key="1">
    <citation type="submission" date="2016-12" db="EMBL/GenBank/DDBJ databases">
        <title>Whole genome sequencing of Sphingomonas koreensis.</title>
        <authorList>
            <person name="Conlan S."/>
            <person name="Thomas P.J."/>
            <person name="Mullikin J."/>
            <person name="Palmore T.N."/>
            <person name="Frank K.M."/>
            <person name="Segre J.A."/>
        </authorList>
    </citation>
    <scope>NUCLEOTIDE SEQUENCE</scope>
    <source>
        <strain evidence="4">ABOJV</strain>
    </source>
</reference>
<evidence type="ECO:0000313" key="6">
    <source>
        <dbReference type="Proteomes" id="UP000185161"/>
    </source>
</evidence>
<protein>
    <submittedName>
        <fullName evidence="5">Glycosyltransferase</fullName>
    </submittedName>
</protein>
<evidence type="ECO:0000313" key="5">
    <source>
        <dbReference type="EMBL" id="RSV07060.1"/>
    </source>
</evidence>
<evidence type="ECO:0000313" key="7">
    <source>
        <dbReference type="Proteomes" id="UP000286681"/>
    </source>
</evidence>
<dbReference type="GeneID" id="44135019"/>
<dbReference type="KEGG" id="skr:BRX40_20850"/>
<evidence type="ECO:0000256" key="2">
    <source>
        <dbReference type="ARBA" id="ARBA00022679"/>
    </source>
</evidence>
<dbReference type="Proteomes" id="UP000185161">
    <property type="component" value="Chromosome"/>
</dbReference>
<evidence type="ECO:0000256" key="1">
    <source>
        <dbReference type="ARBA" id="ARBA00022676"/>
    </source>
</evidence>
<dbReference type="Proteomes" id="UP000286681">
    <property type="component" value="Unassembled WGS sequence"/>
</dbReference>
<dbReference type="InterPro" id="IPR001296">
    <property type="entry name" value="Glyco_trans_1"/>
</dbReference>
<evidence type="ECO:0000313" key="4">
    <source>
        <dbReference type="EMBL" id="APR54544.1"/>
    </source>
</evidence>
<dbReference type="AlphaFoldDB" id="A0A1L6JF43"/>
<dbReference type="PANTHER" id="PTHR12526">
    <property type="entry name" value="GLYCOSYLTRANSFERASE"/>
    <property type="match status" value="1"/>
</dbReference>
<accession>A0A1L6JF43</accession>
<dbReference type="RefSeq" id="WP_075152873.1">
    <property type="nucleotide sequence ID" value="NZ_CP018820.1"/>
</dbReference>
<dbReference type="EMBL" id="CP018820">
    <property type="protein sequence ID" value="APR54544.1"/>
    <property type="molecule type" value="Genomic_DNA"/>
</dbReference>
<gene>
    <name evidence="4" type="ORF">BRX40_20850</name>
    <name evidence="5" type="ORF">CA257_03445</name>
</gene>
<dbReference type="SUPFAM" id="SSF53756">
    <property type="entry name" value="UDP-Glycosyltransferase/glycogen phosphorylase"/>
    <property type="match status" value="1"/>
</dbReference>
<dbReference type="Gene3D" id="3.40.50.2000">
    <property type="entry name" value="Glycogen Phosphorylase B"/>
    <property type="match status" value="2"/>
</dbReference>
<reference evidence="6" key="2">
    <citation type="submission" date="2016-12" db="EMBL/GenBank/DDBJ databases">
        <title>Whole genome sequencing of Sphingomonas sp. ABOJV.</title>
        <authorList>
            <person name="Conlan S."/>
            <person name="Thomas P.J."/>
            <person name="Mullikin J."/>
            <person name="Palmore T.N."/>
            <person name="Frank K.M."/>
            <person name="Segre J.A."/>
        </authorList>
    </citation>
    <scope>NUCLEOTIDE SEQUENCE [LARGE SCALE GENOMIC DNA]</scope>
    <source>
        <strain evidence="6">ABOJV</strain>
    </source>
</reference>
<name>A0A1L6JF43_9SPHN</name>
<keyword evidence="1" id="KW-0328">Glycosyltransferase</keyword>
<dbReference type="OrthoDB" id="7847955at2"/>
<proteinExistence type="predicted"/>
<dbReference type="CDD" id="cd03801">
    <property type="entry name" value="GT4_PimA-like"/>
    <property type="match status" value="1"/>
</dbReference>
<dbReference type="Pfam" id="PF00534">
    <property type="entry name" value="Glycos_transf_1"/>
    <property type="match status" value="1"/>
</dbReference>
<dbReference type="EMBL" id="QQWO01000002">
    <property type="protein sequence ID" value="RSV07060.1"/>
    <property type="molecule type" value="Genomic_DNA"/>
</dbReference>
<organism evidence="4 6">
    <name type="scientific">Sphingomonas koreensis</name>
    <dbReference type="NCBI Taxonomy" id="93064"/>
    <lineage>
        <taxon>Bacteria</taxon>
        <taxon>Pseudomonadati</taxon>
        <taxon>Pseudomonadota</taxon>
        <taxon>Alphaproteobacteria</taxon>
        <taxon>Sphingomonadales</taxon>
        <taxon>Sphingomonadaceae</taxon>
        <taxon>Sphingomonas</taxon>
    </lineage>
</organism>
<keyword evidence="2" id="KW-0808">Transferase</keyword>
<dbReference type="GO" id="GO:0016757">
    <property type="term" value="F:glycosyltransferase activity"/>
    <property type="evidence" value="ECO:0007669"/>
    <property type="project" value="UniProtKB-KW"/>
</dbReference>
<keyword evidence="6" id="KW-1185">Reference proteome</keyword>
<dbReference type="PANTHER" id="PTHR12526:SF510">
    <property type="entry name" value="D-INOSITOL 3-PHOSPHATE GLYCOSYLTRANSFERASE"/>
    <property type="match status" value="1"/>
</dbReference>
<feature type="domain" description="Glycosyl transferase family 1" evidence="3">
    <location>
        <begin position="182"/>
        <end position="331"/>
    </location>
</feature>